<evidence type="ECO:0000313" key="2">
    <source>
        <dbReference type="Proteomes" id="UP001596302"/>
    </source>
</evidence>
<evidence type="ECO:0000313" key="1">
    <source>
        <dbReference type="EMBL" id="MFC5993528.1"/>
    </source>
</evidence>
<dbReference type="RefSeq" id="WP_379583179.1">
    <property type="nucleotide sequence ID" value="NZ_JBHSQW010000009.1"/>
</dbReference>
<organism evidence="1 2">
    <name type="scientific">Pseudonocardia hispaniensis</name>
    <dbReference type="NCBI Taxonomy" id="904933"/>
    <lineage>
        <taxon>Bacteria</taxon>
        <taxon>Bacillati</taxon>
        <taxon>Actinomycetota</taxon>
        <taxon>Actinomycetes</taxon>
        <taxon>Pseudonocardiales</taxon>
        <taxon>Pseudonocardiaceae</taxon>
        <taxon>Pseudonocardia</taxon>
    </lineage>
</organism>
<dbReference type="Proteomes" id="UP001596302">
    <property type="component" value="Unassembled WGS sequence"/>
</dbReference>
<reference evidence="2" key="1">
    <citation type="journal article" date="2019" name="Int. J. Syst. Evol. Microbiol.">
        <title>The Global Catalogue of Microorganisms (GCM) 10K type strain sequencing project: providing services to taxonomists for standard genome sequencing and annotation.</title>
        <authorList>
            <consortium name="The Broad Institute Genomics Platform"/>
            <consortium name="The Broad Institute Genome Sequencing Center for Infectious Disease"/>
            <person name="Wu L."/>
            <person name="Ma J."/>
        </authorList>
    </citation>
    <scope>NUCLEOTIDE SEQUENCE [LARGE SCALE GENOMIC DNA]</scope>
    <source>
        <strain evidence="2">CCM 8391</strain>
    </source>
</reference>
<proteinExistence type="predicted"/>
<sequence>MSDSELDESLTGDPMTDALVPLVEQLADAVFAGDAATIEGLRVHAEQIVAGYGRPAIDAAWGLAVIAAGMLPGGAPPRLLLAWRHLPDHLARAEPASPSPAP</sequence>
<accession>A0ABW1IYC8</accession>
<dbReference type="EMBL" id="JBHSQW010000009">
    <property type="protein sequence ID" value="MFC5993528.1"/>
    <property type="molecule type" value="Genomic_DNA"/>
</dbReference>
<name>A0ABW1IYC8_9PSEU</name>
<comment type="caution">
    <text evidence="1">The sequence shown here is derived from an EMBL/GenBank/DDBJ whole genome shotgun (WGS) entry which is preliminary data.</text>
</comment>
<keyword evidence="2" id="KW-1185">Reference proteome</keyword>
<gene>
    <name evidence="1" type="ORF">ACFQE5_04770</name>
</gene>
<protein>
    <submittedName>
        <fullName evidence="1">Uncharacterized protein</fullName>
    </submittedName>
</protein>